<name>A0ABS8ZI41_9PSEU</name>
<evidence type="ECO:0000313" key="3">
    <source>
        <dbReference type="Proteomes" id="UP001521150"/>
    </source>
</evidence>
<sequence length="129" mass="13866">MDIMKALKRLLLAGGAAMLLSAAAVVATSGTASAEPPTGYNAYAYSEENYGGAQYTIYGPLYARSQNQWYQAPVDIRSFINHTPWNFLGKSKDGQVTYTFNHTSTGGYHYIGSPFGSGNQALRSLAANL</sequence>
<accession>A0ABS8ZI41</accession>
<feature type="chain" id="PRO_5046780027" description="Beta/Gamma crystallin" evidence="1">
    <location>
        <begin position="35"/>
        <end position="129"/>
    </location>
</feature>
<proteinExistence type="predicted"/>
<evidence type="ECO:0000313" key="2">
    <source>
        <dbReference type="EMBL" id="MCE7006748.1"/>
    </source>
</evidence>
<feature type="signal peptide" evidence="1">
    <location>
        <begin position="1"/>
        <end position="34"/>
    </location>
</feature>
<evidence type="ECO:0008006" key="4">
    <source>
        <dbReference type="Google" id="ProtNLM"/>
    </source>
</evidence>
<keyword evidence="1" id="KW-0732">Signal</keyword>
<organism evidence="2 3">
    <name type="scientific">Kibdelosporangium philippinense</name>
    <dbReference type="NCBI Taxonomy" id="211113"/>
    <lineage>
        <taxon>Bacteria</taxon>
        <taxon>Bacillati</taxon>
        <taxon>Actinomycetota</taxon>
        <taxon>Actinomycetes</taxon>
        <taxon>Pseudonocardiales</taxon>
        <taxon>Pseudonocardiaceae</taxon>
        <taxon>Kibdelosporangium</taxon>
    </lineage>
</organism>
<protein>
    <recommendedName>
        <fullName evidence="4">Beta/Gamma crystallin</fullName>
    </recommendedName>
</protein>
<gene>
    <name evidence="2" type="ORF">LWC34_28550</name>
</gene>
<evidence type="ECO:0000256" key="1">
    <source>
        <dbReference type="SAM" id="SignalP"/>
    </source>
</evidence>
<dbReference type="Proteomes" id="UP001521150">
    <property type="component" value="Unassembled WGS sequence"/>
</dbReference>
<keyword evidence="3" id="KW-1185">Reference proteome</keyword>
<dbReference type="EMBL" id="JAJVCN010000002">
    <property type="protein sequence ID" value="MCE7006748.1"/>
    <property type="molecule type" value="Genomic_DNA"/>
</dbReference>
<dbReference type="RefSeq" id="WP_233728187.1">
    <property type="nucleotide sequence ID" value="NZ_JAJVCN010000002.1"/>
</dbReference>
<reference evidence="2 3" key="1">
    <citation type="submission" date="2021-12" db="EMBL/GenBank/DDBJ databases">
        <title>Genome sequence of Kibdelosporangium philippinense ATCC 49844.</title>
        <authorList>
            <person name="Fedorov E.A."/>
            <person name="Omeragic M."/>
            <person name="Shalygina K.F."/>
            <person name="Maclea K.S."/>
        </authorList>
    </citation>
    <scope>NUCLEOTIDE SEQUENCE [LARGE SCALE GENOMIC DNA]</scope>
    <source>
        <strain evidence="2 3">ATCC 49844</strain>
    </source>
</reference>
<comment type="caution">
    <text evidence="2">The sequence shown here is derived from an EMBL/GenBank/DDBJ whole genome shotgun (WGS) entry which is preliminary data.</text>
</comment>